<dbReference type="Gene3D" id="3.20.20.100">
    <property type="entry name" value="NADP-dependent oxidoreductase domain"/>
    <property type="match status" value="1"/>
</dbReference>
<dbReference type="PROSITE" id="PS00062">
    <property type="entry name" value="ALDOKETO_REDUCTASE_2"/>
    <property type="match status" value="1"/>
</dbReference>
<dbReference type="Proteomes" id="UP000829069">
    <property type="component" value="Chromosome"/>
</dbReference>
<dbReference type="PANTHER" id="PTHR43364">
    <property type="entry name" value="NADH-SPECIFIC METHYLGLYOXAL REDUCTASE-RELATED"/>
    <property type="match status" value="1"/>
</dbReference>
<dbReference type="RefSeq" id="WP_127512562.1">
    <property type="nucleotide sequence ID" value="NZ_CP093326.1"/>
</dbReference>
<keyword evidence="3" id="KW-1185">Reference proteome</keyword>
<name>A0ABY3W3N0_9MICC</name>
<evidence type="ECO:0000313" key="2">
    <source>
        <dbReference type="EMBL" id="UNK44451.1"/>
    </source>
</evidence>
<dbReference type="PRINTS" id="PR00069">
    <property type="entry name" value="ALDKETRDTASE"/>
</dbReference>
<gene>
    <name evidence="2" type="ORF">MNQ99_10590</name>
</gene>
<proteinExistence type="predicted"/>
<dbReference type="SUPFAM" id="SSF51430">
    <property type="entry name" value="NAD(P)-linked oxidoreductase"/>
    <property type="match status" value="1"/>
</dbReference>
<accession>A0ABY3W3N0</accession>
<reference evidence="2 3" key="1">
    <citation type="submission" date="2022-03" db="EMBL/GenBank/DDBJ databases">
        <title>Isotopic signatures of nitrous oxide derived from detoxification processes.</title>
        <authorList>
            <person name="Behrendt U."/>
            <person name="Buchen C."/>
            <person name="Well R."/>
            <person name="Ulrich A."/>
            <person name="Rohe L."/>
            <person name="Kolb S."/>
            <person name="Schloter M."/>
            <person name="Horn M.A."/>
            <person name="Augustin J."/>
        </authorList>
    </citation>
    <scope>NUCLEOTIDE SEQUENCE [LARGE SCALE GENOMIC DNA]</scope>
    <source>
        <strain evidence="2 3">S4-C24</strain>
    </source>
</reference>
<dbReference type="InterPro" id="IPR018170">
    <property type="entry name" value="Aldo/ket_reductase_CS"/>
</dbReference>
<dbReference type="EMBL" id="CP093326">
    <property type="protein sequence ID" value="UNK44451.1"/>
    <property type="molecule type" value="Genomic_DNA"/>
</dbReference>
<evidence type="ECO:0000313" key="3">
    <source>
        <dbReference type="Proteomes" id="UP000829069"/>
    </source>
</evidence>
<dbReference type="Pfam" id="PF00248">
    <property type="entry name" value="Aldo_ket_red"/>
    <property type="match status" value="1"/>
</dbReference>
<evidence type="ECO:0000259" key="1">
    <source>
        <dbReference type="Pfam" id="PF00248"/>
    </source>
</evidence>
<dbReference type="InterPro" id="IPR023210">
    <property type="entry name" value="NADP_OxRdtase_dom"/>
</dbReference>
<dbReference type="PANTHER" id="PTHR43364:SF18">
    <property type="entry name" value="OXIDOREDUCTASE"/>
    <property type="match status" value="1"/>
</dbReference>
<feature type="domain" description="NADP-dependent oxidoreductase" evidence="1">
    <location>
        <begin position="16"/>
        <end position="308"/>
    </location>
</feature>
<dbReference type="InterPro" id="IPR020471">
    <property type="entry name" value="AKR"/>
</dbReference>
<protein>
    <submittedName>
        <fullName evidence="2">Aldo/keto reductase</fullName>
    </submittedName>
</protein>
<sequence length="311" mass="32944">MEHKRLGNSGLKVPQLSLGTMTWGEETDEEGAGAMLRAYLDAGGSLLDTAAPYAEGRSEAMLGAFLGELVPRQEVLVVSKAGVTRSEGRREVDTSRGAMLRSLDASLARLGTDYLDLWLVHLWDDASAPLEETLSALEHAVSSGRARYVGVSNYSGWQLARAVSVSPVPLVAVQNEYSLLQRRPEAEVIPAATALGPGVMAWSPLGRGVLTGKYRTGTPADSRAASEQHAGFVEPYLSGRPARIVDALATAARGLDVQPLDLALSWVLQRPAVGTAVVGPRTPAQLDEILKAPLDALPAEIAHVLDEISAP</sequence>
<dbReference type="InterPro" id="IPR050523">
    <property type="entry name" value="AKR_Detox_Biosynth"/>
</dbReference>
<organism evidence="2 3">
    <name type="scientific">Arthrobacter sulfonylureivorans</name>
    <dbReference type="NCBI Taxonomy" id="2486855"/>
    <lineage>
        <taxon>Bacteria</taxon>
        <taxon>Bacillati</taxon>
        <taxon>Actinomycetota</taxon>
        <taxon>Actinomycetes</taxon>
        <taxon>Micrococcales</taxon>
        <taxon>Micrococcaceae</taxon>
        <taxon>Arthrobacter</taxon>
    </lineage>
</organism>
<dbReference type="InterPro" id="IPR036812">
    <property type="entry name" value="NAD(P)_OxRdtase_dom_sf"/>
</dbReference>